<name>A0A7C4AIT3_9BACT</name>
<dbReference type="SUPFAM" id="SSF142433">
    <property type="entry name" value="CinA-like"/>
    <property type="match status" value="1"/>
</dbReference>
<reference evidence="2" key="1">
    <citation type="journal article" date="2020" name="mSystems">
        <title>Genome- and Community-Level Interaction Insights into Carbon Utilization and Element Cycling Functions of Hydrothermarchaeota in Hydrothermal Sediment.</title>
        <authorList>
            <person name="Zhou Z."/>
            <person name="Liu Y."/>
            <person name="Xu W."/>
            <person name="Pan J."/>
            <person name="Luo Z.H."/>
            <person name="Li M."/>
        </authorList>
    </citation>
    <scope>NUCLEOTIDE SEQUENCE [LARGE SCALE GENOMIC DNA]</scope>
    <source>
        <strain evidence="2">SpSt-788</strain>
    </source>
</reference>
<dbReference type="AlphaFoldDB" id="A0A7C4AIT3"/>
<dbReference type="NCBIfam" id="TIGR00199">
    <property type="entry name" value="PncC_domain"/>
    <property type="match status" value="1"/>
</dbReference>
<comment type="caution">
    <text evidence="2">The sequence shown here is derived from an EMBL/GenBank/DDBJ whole genome shotgun (WGS) entry which is preliminary data.</text>
</comment>
<feature type="domain" description="CinA C-terminal" evidence="1">
    <location>
        <begin position="8"/>
        <end position="154"/>
    </location>
</feature>
<proteinExistence type="predicted"/>
<sequence>MSFLKEKAYQIVEILKEKRKILSIAESCTGGLICSSISDIPGASIVFAGGVIVYATEMKKKILGVPQEVFSYGVISQEMATAMAISVKSLTGSDYSIATTGNLGPDTMEGKPKGLIYIAVATPEKVYVKKLNLQGDRLSNKIEATIEALKLLLGVIE</sequence>
<evidence type="ECO:0000259" key="1">
    <source>
        <dbReference type="Pfam" id="PF02464"/>
    </source>
</evidence>
<dbReference type="InterPro" id="IPR008136">
    <property type="entry name" value="CinA_C"/>
</dbReference>
<gene>
    <name evidence="2" type="ORF">ENV75_01500</name>
</gene>
<accession>A0A7C4AIT3</accession>
<organism evidence="2">
    <name type="scientific">Thermodesulfovibrio aggregans</name>
    <dbReference type="NCBI Taxonomy" id="86166"/>
    <lineage>
        <taxon>Bacteria</taxon>
        <taxon>Pseudomonadati</taxon>
        <taxon>Nitrospirota</taxon>
        <taxon>Thermodesulfovibrionia</taxon>
        <taxon>Thermodesulfovibrionales</taxon>
        <taxon>Thermodesulfovibrionaceae</taxon>
        <taxon>Thermodesulfovibrio</taxon>
    </lineage>
</organism>
<dbReference type="InterPro" id="IPR036653">
    <property type="entry name" value="CinA-like_C"/>
</dbReference>
<protein>
    <submittedName>
        <fullName evidence="2">CinA family protein</fullName>
    </submittedName>
</protein>
<dbReference type="EMBL" id="DTHO01000013">
    <property type="protein sequence ID" value="HGG99115.1"/>
    <property type="molecule type" value="Genomic_DNA"/>
</dbReference>
<dbReference type="Gene3D" id="3.90.950.20">
    <property type="entry name" value="CinA-like"/>
    <property type="match status" value="1"/>
</dbReference>
<evidence type="ECO:0000313" key="2">
    <source>
        <dbReference type="EMBL" id="HGG99115.1"/>
    </source>
</evidence>
<dbReference type="Pfam" id="PF02464">
    <property type="entry name" value="CinA"/>
    <property type="match status" value="1"/>
</dbReference>